<protein>
    <submittedName>
        <fullName evidence="1">ORF1345</fullName>
    </submittedName>
</protein>
<dbReference type="Proteomes" id="UP000267516">
    <property type="component" value="Segment"/>
</dbReference>
<evidence type="ECO:0000313" key="1">
    <source>
        <dbReference type="EMBL" id="ATU83903.1"/>
    </source>
</evidence>
<dbReference type="EMBL" id="MF768985">
    <property type="protein sequence ID" value="ATU83903.1"/>
    <property type="molecule type" value="Genomic_DNA"/>
</dbReference>
<reference evidence="1" key="1">
    <citation type="journal article" date="2018" name="Aquaculture">
        <title>Complete genome sequence of a white spot syndrome virus associated with a disease incursion in Australia.</title>
        <authorList>
            <person name="Oakey J."/>
            <person name="Smith C.S."/>
        </authorList>
    </citation>
    <scope>NUCLEOTIDE SEQUENCE [LARGE SCALE GENOMIC DNA]</scope>
    <source>
        <strain evidence="1">WSSV-AU</strain>
    </source>
</reference>
<proteinExistence type="predicted"/>
<sequence>MSYSVFNAWFSFNASTRSFVASTISLRALFKRIFDVFSRSSLEGLGGGGGGGGGLGGGGQKLVGVLGTGSGTGSGA</sequence>
<accession>A0A2D3I691</accession>
<name>A0A2D3I691_9VIRU</name>
<organism evidence="1">
    <name type="scientific">White spot syndrome virus</name>
    <dbReference type="NCBI Taxonomy" id="342409"/>
    <lineage>
        <taxon>Viruses</taxon>
        <taxon>Viruses incertae sedis</taxon>
        <taxon>Naldaviricetes</taxon>
        <taxon>Nimaviridae</taxon>
        <taxon>Whispovirus</taxon>
    </lineage>
</organism>